<evidence type="ECO:0000256" key="3">
    <source>
        <dbReference type="ARBA" id="ARBA00022741"/>
    </source>
</evidence>
<dbReference type="OrthoDB" id="9760034at2"/>
<dbReference type="GO" id="GO:0005524">
    <property type="term" value="F:ATP binding"/>
    <property type="evidence" value="ECO:0007669"/>
    <property type="project" value="UniProtKB-KW"/>
</dbReference>
<dbReference type="InterPro" id="IPR027417">
    <property type="entry name" value="P-loop_NTPase"/>
</dbReference>
<dbReference type="InterPro" id="IPR001650">
    <property type="entry name" value="Helicase_C-like"/>
</dbReference>
<dbReference type="GO" id="GO:0005737">
    <property type="term" value="C:cytoplasm"/>
    <property type="evidence" value="ECO:0007669"/>
    <property type="project" value="TreeGrafter"/>
</dbReference>
<keyword evidence="4" id="KW-0378">Hydrolase</keyword>
<comment type="caution">
    <text evidence="15">The sequence shown here is derived from an EMBL/GenBank/DDBJ whole genome shotgun (WGS) entry which is preliminary data.</text>
</comment>
<dbReference type="STRING" id="1777138.AWB77_04355"/>
<evidence type="ECO:0000256" key="4">
    <source>
        <dbReference type="ARBA" id="ARBA00022801"/>
    </source>
</evidence>
<protein>
    <recommendedName>
        <fullName evidence="11">ATP-dependent DNA helicase RecQ</fullName>
        <ecNumber evidence="10">5.6.2.4</ecNumber>
    </recommendedName>
    <alternativeName>
        <fullName evidence="12">DNA 3'-5' helicase RecQ</fullName>
    </alternativeName>
</protein>
<gene>
    <name evidence="15" type="ORF">AWB77_04355</name>
</gene>
<evidence type="ECO:0000259" key="13">
    <source>
        <dbReference type="PROSITE" id="PS51192"/>
    </source>
</evidence>
<evidence type="ECO:0000256" key="8">
    <source>
        <dbReference type="ARBA" id="ARBA00023235"/>
    </source>
</evidence>
<dbReference type="GO" id="GO:0043590">
    <property type="term" value="C:bacterial nucleoid"/>
    <property type="evidence" value="ECO:0007669"/>
    <property type="project" value="TreeGrafter"/>
</dbReference>
<evidence type="ECO:0000256" key="5">
    <source>
        <dbReference type="ARBA" id="ARBA00022806"/>
    </source>
</evidence>
<dbReference type="PROSITE" id="PS51192">
    <property type="entry name" value="HELICASE_ATP_BIND_1"/>
    <property type="match status" value="1"/>
</dbReference>
<accession>A0A158CNV1</accession>
<dbReference type="SMART" id="SM00487">
    <property type="entry name" value="DEXDc"/>
    <property type="match status" value="1"/>
</dbReference>
<dbReference type="Pfam" id="PF00270">
    <property type="entry name" value="DEAD"/>
    <property type="match status" value="1"/>
</dbReference>
<dbReference type="InterPro" id="IPR011545">
    <property type="entry name" value="DEAD/DEAH_box_helicase_dom"/>
</dbReference>
<dbReference type="RefSeq" id="WP_082852708.1">
    <property type="nucleotide sequence ID" value="NZ_FCNX02000011.1"/>
</dbReference>
<reference evidence="15" key="1">
    <citation type="submission" date="2016-01" db="EMBL/GenBank/DDBJ databases">
        <authorList>
            <person name="Peeters C."/>
        </authorList>
    </citation>
    <scope>NUCLEOTIDE SEQUENCE</scope>
    <source>
        <strain evidence="15">LMG 29320</strain>
    </source>
</reference>
<keyword evidence="8" id="KW-0413">Isomerase</keyword>
<comment type="catalytic activity">
    <reaction evidence="9">
        <text>Couples ATP hydrolysis with the unwinding of duplex DNA by translocating in the 3'-5' direction.</text>
        <dbReference type="EC" id="5.6.2.4"/>
    </reaction>
</comment>
<dbReference type="PANTHER" id="PTHR13710:SF105">
    <property type="entry name" value="ATP-DEPENDENT DNA HELICASE Q1"/>
    <property type="match status" value="1"/>
</dbReference>
<evidence type="ECO:0000259" key="14">
    <source>
        <dbReference type="PROSITE" id="PS51194"/>
    </source>
</evidence>
<proteinExistence type="inferred from homology"/>
<dbReference type="Pfam" id="PF16124">
    <property type="entry name" value="RecQ_Zn_bind"/>
    <property type="match status" value="1"/>
</dbReference>
<dbReference type="EMBL" id="FCNX02000011">
    <property type="protein sequence ID" value="SAK84035.1"/>
    <property type="molecule type" value="Genomic_DNA"/>
</dbReference>
<dbReference type="FunFam" id="3.40.50.300:FF:001389">
    <property type="entry name" value="ATP-dependent DNA helicase RecQ"/>
    <property type="match status" value="1"/>
</dbReference>
<evidence type="ECO:0000313" key="15">
    <source>
        <dbReference type="EMBL" id="SAK84035.1"/>
    </source>
</evidence>
<dbReference type="EC" id="5.6.2.4" evidence="10"/>
<dbReference type="GO" id="GO:0009378">
    <property type="term" value="F:four-way junction helicase activity"/>
    <property type="evidence" value="ECO:0007669"/>
    <property type="project" value="TreeGrafter"/>
</dbReference>
<feature type="domain" description="Helicase ATP-binding" evidence="13">
    <location>
        <begin position="40"/>
        <end position="211"/>
    </location>
</feature>
<dbReference type="GO" id="GO:0046872">
    <property type="term" value="F:metal ion binding"/>
    <property type="evidence" value="ECO:0007669"/>
    <property type="project" value="UniProtKB-KW"/>
</dbReference>
<keyword evidence="7" id="KW-0238">DNA-binding</keyword>
<keyword evidence="5 15" id="KW-0347">Helicase</keyword>
<dbReference type="GO" id="GO:0030894">
    <property type="term" value="C:replisome"/>
    <property type="evidence" value="ECO:0007669"/>
    <property type="project" value="TreeGrafter"/>
</dbReference>
<dbReference type="GO" id="GO:0043138">
    <property type="term" value="F:3'-5' DNA helicase activity"/>
    <property type="evidence" value="ECO:0007669"/>
    <property type="project" value="UniProtKB-EC"/>
</dbReference>
<dbReference type="NCBIfam" id="TIGR00614">
    <property type="entry name" value="recQ_fam"/>
    <property type="match status" value="1"/>
</dbReference>
<dbReference type="CDD" id="cd17920">
    <property type="entry name" value="DEXHc_RecQ"/>
    <property type="match status" value="1"/>
</dbReference>
<evidence type="ECO:0000256" key="6">
    <source>
        <dbReference type="ARBA" id="ARBA00022840"/>
    </source>
</evidence>
<name>A0A158CNV1_9BURK</name>
<dbReference type="InterPro" id="IPR032284">
    <property type="entry name" value="RecQ_Zn-bd"/>
</dbReference>
<dbReference type="PANTHER" id="PTHR13710">
    <property type="entry name" value="DNA HELICASE RECQ FAMILY MEMBER"/>
    <property type="match status" value="1"/>
</dbReference>
<dbReference type="GO" id="GO:0006281">
    <property type="term" value="P:DNA repair"/>
    <property type="evidence" value="ECO:0007669"/>
    <property type="project" value="TreeGrafter"/>
</dbReference>
<feature type="domain" description="Helicase C-terminal" evidence="14">
    <location>
        <begin position="234"/>
        <end position="388"/>
    </location>
</feature>
<dbReference type="Pfam" id="PF00271">
    <property type="entry name" value="Helicase_C"/>
    <property type="match status" value="1"/>
</dbReference>
<dbReference type="Gene3D" id="3.40.50.300">
    <property type="entry name" value="P-loop containing nucleotide triphosphate hydrolases"/>
    <property type="match status" value="2"/>
</dbReference>
<dbReference type="PROSITE" id="PS51194">
    <property type="entry name" value="HELICASE_CTER"/>
    <property type="match status" value="1"/>
</dbReference>
<evidence type="ECO:0000256" key="2">
    <source>
        <dbReference type="ARBA" id="ARBA00022723"/>
    </source>
</evidence>
<evidence type="ECO:0000256" key="1">
    <source>
        <dbReference type="ARBA" id="ARBA00005446"/>
    </source>
</evidence>
<evidence type="ECO:0000256" key="9">
    <source>
        <dbReference type="ARBA" id="ARBA00034617"/>
    </source>
</evidence>
<dbReference type="SMART" id="SM00490">
    <property type="entry name" value="HELICc"/>
    <property type="match status" value="1"/>
</dbReference>
<sequence length="612" mass="67618">MHNDDKTSTRTRTPLDPQLESALRRVFGFPNLRPGQEEVIRSVLEGRDTLAIMPTGAGKSLCYQLPALHLDGMTLVVSPLISLMRDQASKLMEGDIAATVINSTLSAIEERDALQAIADGAIRILFVTPERLVSSEFVTMLTADGTPDVPLVVIDEAHCISQWGHDFRPAYVELIHAVKNIGHPPVLALTATATPAVGADIVRELQMRDANIIHTGVYRDNLHFAVEQMTNLDDRRKRAVELARAEEGSGIIYCATVAECETLHALLLDADVQAERYHGKLSAKARSEAQDAFMENRARVMVATNAFGMGIDKQDIRFIIHAQMPGSLDAYYQEAGRGGRDGEAARCILLFELKDRQVQQFFLGGRYPTTETIRKVAETVQMLARDSESKVLEKPLERLRQALPNVGINKLRVATTLLNDIKMTRRTRNGGLKLIDDGGAMAKIDATAEQFAARAERDQAVLDRMITYGQSARCRWRMLLDYFATDVADVVDARSQASSGDRKPIDELGGESCGVCDNCMHPPTVQESPREIQVPAHAHELTRTFAVGDVVRVRRHGEGTVEMVSGDRVAVRCSDDETRTFIARYVKRAATPEKINALGIEAEHCFAEPARR</sequence>
<dbReference type="Gene3D" id="1.10.10.10">
    <property type="entry name" value="Winged helix-like DNA-binding domain superfamily/Winged helix DNA-binding domain"/>
    <property type="match status" value="1"/>
</dbReference>
<comment type="similarity">
    <text evidence="1">Belongs to the helicase family. RecQ subfamily.</text>
</comment>
<dbReference type="SUPFAM" id="SSF52540">
    <property type="entry name" value="P-loop containing nucleoside triphosphate hydrolases"/>
    <property type="match status" value="1"/>
</dbReference>
<dbReference type="Proteomes" id="UP000054903">
    <property type="component" value="Unassembled WGS sequence"/>
</dbReference>
<evidence type="ECO:0000256" key="7">
    <source>
        <dbReference type="ARBA" id="ARBA00023125"/>
    </source>
</evidence>
<organism evidence="15 16">
    <name type="scientific">Caballeronia fortuita</name>
    <dbReference type="NCBI Taxonomy" id="1777138"/>
    <lineage>
        <taxon>Bacteria</taxon>
        <taxon>Pseudomonadati</taxon>
        <taxon>Pseudomonadota</taxon>
        <taxon>Betaproteobacteria</taxon>
        <taxon>Burkholderiales</taxon>
        <taxon>Burkholderiaceae</taxon>
        <taxon>Caballeronia</taxon>
    </lineage>
</organism>
<evidence type="ECO:0000256" key="12">
    <source>
        <dbReference type="ARBA" id="ARBA00044550"/>
    </source>
</evidence>
<evidence type="ECO:0000256" key="10">
    <source>
        <dbReference type="ARBA" id="ARBA00034808"/>
    </source>
</evidence>
<keyword evidence="16" id="KW-1185">Reference proteome</keyword>
<dbReference type="InterPro" id="IPR036388">
    <property type="entry name" value="WH-like_DNA-bd_sf"/>
</dbReference>
<evidence type="ECO:0000256" key="11">
    <source>
        <dbReference type="ARBA" id="ARBA00044535"/>
    </source>
</evidence>
<dbReference type="InterPro" id="IPR004589">
    <property type="entry name" value="DNA_helicase_ATP-dep_RecQ"/>
</dbReference>
<dbReference type="AlphaFoldDB" id="A0A158CNV1"/>
<dbReference type="GO" id="GO:0016787">
    <property type="term" value="F:hydrolase activity"/>
    <property type="evidence" value="ECO:0007669"/>
    <property type="project" value="UniProtKB-KW"/>
</dbReference>
<keyword evidence="3" id="KW-0547">Nucleotide-binding</keyword>
<dbReference type="GO" id="GO:0006310">
    <property type="term" value="P:DNA recombination"/>
    <property type="evidence" value="ECO:0007669"/>
    <property type="project" value="InterPro"/>
</dbReference>
<dbReference type="GO" id="GO:0003677">
    <property type="term" value="F:DNA binding"/>
    <property type="evidence" value="ECO:0007669"/>
    <property type="project" value="UniProtKB-KW"/>
</dbReference>
<keyword evidence="2" id="KW-0479">Metal-binding</keyword>
<keyword evidence="6" id="KW-0067">ATP-binding</keyword>
<evidence type="ECO:0000313" key="16">
    <source>
        <dbReference type="Proteomes" id="UP000054903"/>
    </source>
</evidence>
<dbReference type="InterPro" id="IPR014001">
    <property type="entry name" value="Helicase_ATP-bd"/>
</dbReference>